<dbReference type="InterPro" id="IPR051120">
    <property type="entry name" value="ABC_AA/LPS_Transport"/>
</dbReference>
<feature type="transmembrane region" description="Helical" evidence="9">
    <location>
        <begin position="204"/>
        <end position="222"/>
    </location>
</feature>
<feature type="transmembrane region" description="Helical" evidence="9">
    <location>
        <begin position="287"/>
        <end position="309"/>
    </location>
</feature>
<evidence type="ECO:0000256" key="3">
    <source>
        <dbReference type="ARBA" id="ARBA00022475"/>
    </source>
</evidence>
<dbReference type="PROSITE" id="PS50893">
    <property type="entry name" value="ABC_TRANSPORTER_2"/>
    <property type="match status" value="1"/>
</dbReference>
<keyword evidence="2" id="KW-0813">Transport</keyword>
<protein>
    <submittedName>
        <fullName evidence="11">Branched-chain amino acid ABC transporter ATP-binding protein/permease</fullName>
    </submittedName>
</protein>
<dbReference type="CDD" id="cd03219">
    <property type="entry name" value="ABC_Mj1267_LivG_branched"/>
    <property type="match status" value="1"/>
</dbReference>
<dbReference type="InterPro" id="IPR001851">
    <property type="entry name" value="ABC_transp_permease"/>
</dbReference>
<evidence type="ECO:0000256" key="6">
    <source>
        <dbReference type="ARBA" id="ARBA00022840"/>
    </source>
</evidence>
<feature type="transmembrane region" description="Helical" evidence="9">
    <location>
        <begin position="154"/>
        <end position="174"/>
    </location>
</feature>
<dbReference type="InterPro" id="IPR032823">
    <property type="entry name" value="BCA_ABC_TP_C"/>
</dbReference>
<dbReference type="InterPro" id="IPR027417">
    <property type="entry name" value="P-loop_NTPase"/>
</dbReference>
<evidence type="ECO:0000256" key="7">
    <source>
        <dbReference type="ARBA" id="ARBA00022989"/>
    </source>
</evidence>
<keyword evidence="4 9" id="KW-0812">Transmembrane</keyword>
<evidence type="ECO:0000256" key="4">
    <source>
        <dbReference type="ARBA" id="ARBA00022692"/>
    </source>
</evidence>
<dbReference type="PANTHER" id="PTHR45772">
    <property type="entry name" value="CONSERVED COMPONENT OF ABC TRANSPORTER FOR NATURAL AMINO ACIDS-RELATED"/>
    <property type="match status" value="1"/>
</dbReference>
<evidence type="ECO:0000256" key="8">
    <source>
        <dbReference type="ARBA" id="ARBA00023136"/>
    </source>
</evidence>
<dbReference type="SUPFAM" id="SSF52540">
    <property type="entry name" value="P-loop containing nucleoside triphosphate hydrolases"/>
    <property type="match status" value="1"/>
</dbReference>
<gene>
    <name evidence="11" type="ORF">FNA46_22250</name>
</gene>
<feature type="transmembrane region" description="Helical" evidence="9">
    <location>
        <begin position="83"/>
        <end position="101"/>
    </location>
</feature>
<keyword evidence="12" id="KW-1185">Reference proteome</keyword>
<dbReference type="EMBL" id="VJMG01000076">
    <property type="protein sequence ID" value="TRL34026.1"/>
    <property type="molecule type" value="Genomic_DNA"/>
</dbReference>
<dbReference type="Pfam" id="PF02653">
    <property type="entry name" value="BPD_transp_2"/>
    <property type="match status" value="1"/>
</dbReference>
<dbReference type="InterPro" id="IPR043428">
    <property type="entry name" value="LivM-like"/>
</dbReference>
<keyword evidence="8 9" id="KW-0472">Membrane</keyword>
<dbReference type="GO" id="GO:0005524">
    <property type="term" value="F:ATP binding"/>
    <property type="evidence" value="ECO:0007669"/>
    <property type="project" value="UniProtKB-KW"/>
</dbReference>
<dbReference type="Gene3D" id="3.40.50.300">
    <property type="entry name" value="P-loop containing nucleotide triphosphate hydrolases"/>
    <property type="match status" value="1"/>
</dbReference>
<dbReference type="AlphaFoldDB" id="A0A549SWL5"/>
<dbReference type="InterPro" id="IPR003593">
    <property type="entry name" value="AAA+_ATPase"/>
</dbReference>
<evidence type="ECO:0000313" key="11">
    <source>
        <dbReference type="EMBL" id="TRL34026.1"/>
    </source>
</evidence>
<evidence type="ECO:0000313" key="12">
    <source>
        <dbReference type="Proteomes" id="UP000316801"/>
    </source>
</evidence>
<dbReference type="Proteomes" id="UP000316801">
    <property type="component" value="Unassembled WGS sequence"/>
</dbReference>
<dbReference type="Pfam" id="PF00005">
    <property type="entry name" value="ABC_tran"/>
    <property type="match status" value="1"/>
</dbReference>
<feature type="transmembrane region" description="Helical" evidence="9">
    <location>
        <begin position="32"/>
        <end position="51"/>
    </location>
</feature>
<dbReference type="PANTHER" id="PTHR45772:SF2">
    <property type="entry name" value="ABC TRANSPORTER ATP-BINDING PROTEIN"/>
    <property type="match status" value="1"/>
</dbReference>
<comment type="caution">
    <text evidence="11">The sequence shown here is derived from an EMBL/GenBank/DDBJ whole genome shotgun (WGS) entry which is preliminary data.</text>
</comment>
<keyword evidence="3" id="KW-1003">Cell membrane</keyword>
<organism evidence="11 12">
    <name type="scientific">Rhizobium straminoryzae</name>
    <dbReference type="NCBI Taxonomy" id="1387186"/>
    <lineage>
        <taxon>Bacteria</taxon>
        <taxon>Pseudomonadati</taxon>
        <taxon>Pseudomonadota</taxon>
        <taxon>Alphaproteobacteria</taxon>
        <taxon>Hyphomicrobiales</taxon>
        <taxon>Rhizobiaceae</taxon>
        <taxon>Rhizobium/Agrobacterium group</taxon>
        <taxon>Rhizobium</taxon>
    </lineage>
</organism>
<dbReference type="GO" id="GO:0016887">
    <property type="term" value="F:ATP hydrolysis activity"/>
    <property type="evidence" value="ECO:0007669"/>
    <property type="project" value="InterPro"/>
</dbReference>
<dbReference type="RefSeq" id="WP_143127413.1">
    <property type="nucleotide sequence ID" value="NZ_VJMG01000076.1"/>
</dbReference>
<dbReference type="CDD" id="cd06581">
    <property type="entry name" value="TM_PBP1_LivM_like"/>
    <property type="match status" value="1"/>
</dbReference>
<evidence type="ECO:0000259" key="10">
    <source>
        <dbReference type="PROSITE" id="PS50893"/>
    </source>
</evidence>
<feature type="transmembrane region" description="Helical" evidence="9">
    <location>
        <begin position="242"/>
        <end position="266"/>
    </location>
</feature>
<evidence type="ECO:0000256" key="9">
    <source>
        <dbReference type="SAM" id="Phobius"/>
    </source>
</evidence>
<dbReference type="Pfam" id="PF12399">
    <property type="entry name" value="BCA_ABC_TP_C"/>
    <property type="match status" value="1"/>
</dbReference>
<comment type="subcellular location">
    <subcellularLocation>
        <location evidence="1">Cell membrane</location>
        <topology evidence="1">Multi-pass membrane protein</topology>
    </subcellularLocation>
</comment>
<name>A0A549SWL5_9HYPH</name>
<dbReference type="FunFam" id="3.40.50.300:FF:000421">
    <property type="entry name" value="Branched-chain amino acid ABC transporter ATP-binding protein"/>
    <property type="match status" value="1"/>
</dbReference>
<sequence>MISARLLSLIVVVVLLALPVVGSPFLVTLMSHVGVSSLVVLGLVLLTGIGGMMSFGQAAFVGIAAYTTGWLTTALGWSPWLGLVFALALTAVSALAIGAITLRLGGHFLPLSTIAWGLSIYYLFGNLEPLGRHSGLLNIPPITLGPVSFMSQIAMYYLIWVVVLLATLFSLNLLDSREGRALRLLRGGAHLMGSVGMDTFGTRLRVFLIAGIFSGLAGWLYAHMTRFISPAPFDVKISIEYLLMAMTGGASQVAGATVGSGLIVLIKNWLQDFLPHLTDNPAQLEQVAFALMLLLILRFAAGGFMPMVLKRVRSTPRTVKANVGGLPTRQLPPRGEPVLEVEAVERRFGGLIAVNKVSFDVRAGEIVGLIGPNGAGKSTMFNLITGTLAVSSGTVRFLGKDASRLSQREIARLGCARTFQHVKLRPGMTLLDNVVSGTYLRTGAGYIKGGLRLDRLEEERARHEALLRLGQVGLADRAHDLAGDLPLGQQRVLEIARALALDPVLLILDEPAAGLRKKEKDALATLLRKLRQDGLTILIVEHDMDFVMNLVDRIVVMVFGQKLREGDPATIRKDPAVQEAYLGGLA</sequence>
<evidence type="ECO:0000256" key="1">
    <source>
        <dbReference type="ARBA" id="ARBA00004651"/>
    </source>
</evidence>
<keyword evidence="5" id="KW-0547">Nucleotide-binding</keyword>
<keyword evidence="7 9" id="KW-1133">Transmembrane helix</keyword>
<proteinExistence type="predicted"/>
<reference evidence="11 12" key="1">
    <citation type="submission" date="2019-07" db="EMBL/GenBank/DDBJ databases">
        <title>Ln-dependent methylotrophs.</title>
        <authorList>
            <person name="Tani A."/>
        </authorList>
    </citation>
    <scope>NUCLEOTIDE SEQUENCE [LARGE SCALE GENOMIC DNA]</scope>
    <source>
        <strain evidence="11 12">SM12</strain>
    </source>
</reference>
<dbReference type="SMART" id="SM00382">
    <property type="entry name" value="AAA"/>
    <property type="match status" value="1"/>
</dbReference>
<accession>A0A549SWL5</accession>
<dbReference type="GO" id="GO:0005886">
    <property type="term" value="C:plasma membrane"/>
    <property type="evidence" value="ECO:0007669"/>
    <property type="project" value="UniProtKB-SubCell"/>
</dbReference>
<feature type="transmembrane region" description="Helical" evidence="9">
    <location>
        <begin position="108"/>
        <end position="124"/>
    </location>
</feature>
<dbReference type="GO" id="GO:0015658">
    <property type="term" value="F:branched-chain amino acid transmembrane transporter activity"/>
    <property type="evidence" value="ECO:0007669"/>
    <property type="project" value="InterPro"/>
</dbReference>
<dbReference type="InterPro" id="IPR003439">
    <property type="entry name" value="ABC_transporter-like_ATP-bd"/>
</dbReference>
<evidence type="ECO:0000256" key="2">
    <source>
        <dbReference type="ARBA" id="ARBA00022448"/>
    </source>
</evidence>
<feature type="domain" description="ABC transporter" evidence="10">
    <location>
        <begin position="339"/>
        <end position="584"/>
    </location>
</feature>
<keyword evidence="6 11" id="KW-0067">ATP-binding</keyword>
<evidence type="ECO:0000256" key="5">
    <source>
        <dbReference type="ARBA" id="ARBA00022741"/>
    </source>
</evidence>